<dbReference type="RefSeq" id="WP_214393226.1">
    <property type="nucleotide sequence ID" value="NZ_JAFLWW010000011.1"/>
</dbReference>
<evidence type="ECO:0000313" key="2">
    <source>
        <dbReference type="Proteomes" id="UP001138921"/>
    </source>
</evidence>
<dbReference type="AlphaFoldDB" id="A0A9X1AGC2"/>
<sequence>MQQLWRAAGALQQVLLTFPGKPAFPAIRDLARHLLCLDRLESEESQVEQSGIAARLNHAG</sequence>
<keyword evidence="2" id="KW-1185">Reference proteome</keyword>
<dbReference type="EMBL" id="JAFLWW010000011">
    <property type="protein sequence ID" value="MBT1159380.1"/>
    <property type="molecule type" value="Genomic_DNA"/>
</dbReference>
<protein>
    <submittedName>
        <fullName evidence="1">Uncharacterized protein</fullName>
    </submittedName>
</protein>
<organism evidence="1 2">
    <name type="scientific">Aminobacter anthyllidis</name>
    <dbReference type="NCBI Taxonomy" id="1035067"/>
    <lineage>
        <taxon>Bacteria</taxon>
        <taxon>Pseudomonadati</taxon>
        <taxon>Pseudomonadota</taxon>
        <taxon>Alphaproteobacteria</taxon>
        <taxon>Hyphomicrobiales</taxon>
        <taxon>Phyllobacteriaceae</taxon>
        <taxon>Aminobacter</taxon>
    </lineage>
</organism>
<gene>
    <name evidence="1" type="ORF">J1C56_27800</name>
</gene>
<reference evidence="1" key="2">
    <citation type="submission" date="2021-03" db="EMBL/GenBank/DDBJ databases">
        <authorList>
            <person name="Artuso I."/>
            <person name="Turrini P."/>
            <person name="Pirolo M."/>
            <person name="Lugli G.A."/>
            <person name="Ventura M."/>
            <person name="Visca P."/>
        </authorList>
    </citation>
    <scope>NUCLEOTIDE SEQUENCE</scope>
    <source>
        <strain evidence="1">LMG 26462</strain>
    </source>
</reference>
<dbReference type="Proteomes" id="UP001138921">
    <property type="component" value="Unassembled WGS sequence"/>
</dbReference>
<comment type="caution">
    <text evidence="1">The sequence shown here is derived from an EMBL/GenBank/DDBJ whole genome shotgun (WGS) entry which is preliminary data.</text>
</comment>
<name>A0A9X1AGC2_9HYPH</name>
<proteinExistence type="predicted"/>
<evidence type="ECO:0000313" key="1">
    <source>
        <dbReference type="EMBL" id="MBT1159380.1"/>
    </source>
</evidence>
<accession>A0A9X1AGC2</accession>
<reference evidence="1" key="1">
    <citation type="journal article" date="2021" name="Microorganisms">
        <title>Phylogenomic Reconstruction and Metabolic Potential of the Genus Aminobacter.</title>
        <authorList>
            <person name="Artuso I."/>
            <person name="Turrini P."/>
            <person name="Pirolo M."/>
            <person name="Lugli G.A."/>
            <person name="Ventura M."/>
            <person name="Visca P."/>
        </authorList>
    </citation>
    <scope>NUCLEOTIDE SEQUENCE</scope>
    <source>
        <strain evidence="1">LMG 26462</strain>
    </source>
</reference>